<dbReference type="SFLD" id="SFLDS00003">
    <property type="entry name" value="Haloacid_Dehalogenase"/>
    <property type="match status" value="1"/>
</dbReference>
<dbReference type="NCBIfam" id="TIGR01509">
    <property type="entry name" value="HAD-SF-IA-v3"/>
    <property type="match status" value="1"/>
</dbReference>
<evidence type="ECO:0000313" key="3">
    <source>
        <dbReference type="Proteomes" id="UP000190827"/>
    </source>
</evidence>
<feature type="compositionally biased region" description="Basic and acidic residues" evidence="1">
    <location>
        <begin position="204"/>
        <end position="220"/>
    </location>
</feature>
<organism evidence="2 3">
    <name type="scientific">Plantibacter cousiniae</name>
    <name type="common">nom. nud.</name>
    <dbReference type="NCBI Taxonomy" id="199709"/>
    <lineage>
        <taxon>Bacteria</taxon>
        <taxon>Bacillati</taxon>
        <taxon>Actinomycetota</taxon>
        <taxon>Actinomycetes</taxon>
        <taxon>Micrococcales</taxon>
        <taxon>Microbacteriaceae</taxon>
        <taxon>Plantibacter</taxon>
    </lineage>
</organism>
<dbReference type="Pfam" id="PF00702">
    <property type="entry name" value="Hydrolase"/>
    <property type="match status" value="1"/>
</dbReference>
<sequence>MISVVLFDLDGVIRHFDPAPVTDIEVRYGLQPGALAGIAFAATLIDEVTTGRITRAEWVSRIGHLVGDPAAAEEWGVQTWSVDDALLDLSDEIRAAGLRTAVLTNGTDTIAAELATSGIADHFDAIFNSADIGFAKPDVRAFQHVLDALEVRGEDVFFTDDSAAKLAGAARLSMSTHRFTTVDELRGRLHAAGVPVRGAQAPERSGRGELAGRKDAGLER</sequence>
<dbReference type="PANTHER" id="PTHR43611:SF3">
    <property type="entry name" value="FLAVIN MONONUCLEOTIDE HYDROLASE 1, CHLOROPLATIC"/>
    <property type="match status" value="1"/>
</dbReference>
<name>A0ABY1LIA0_9MICO</name>
<dbReference type="Gene3D" id="3.40.50.1000">
    <property type="entry name" value="HAD superfamily/HAD-like"/>
    <property type="match status" value="1"/>
</dbReference>
<comment type="caution">
    <text evidence="2">The sequence shown here is derived from an EMBL/GenBank/DDBJ whole genome shotgun (WGS) entry which is preliminary data.</text>
</comment>
<keyword evidence="3" id="KW-1185">Reference proteome</keyword>
<evidence type="ECO:0000256" key="1">
    <source>
        <dbReference type="SAM" id="MobiDB-lite"/>
    </source>
</evidence>
<dbReference type="EMBL" id="FUZO01000001">
    <property type="protein sequence ID" value="SKC41179.1"/>
    <property type="molecule type" value="Genomic_DNA"/>
</dbReference>
<feature type="region of interest" description="Disordered" evidence="1">
    <location>
        <begin position="193"/>
        <end position="220"/>
    </location>
</feature>
<gene>
    <name evidence="2" type="ORF">SAMN06295973_0697</name>
</gene>
<proteinExistence type="predicted"/>
<dbReference type="PANTHER" id="PTHR43611">
    <property type="entry name" value="ALPHA-D-GLUCOSE 1-PHOSPHATE PHOSPHATASE"/>
    <property type="match status" value="1"/>
</dbReference>
<dbReference type="GO" id="GO:0016787">
    <property type="term" value="F:hydrolase activity"/>
    <property type="evidence" value="ECO:0007669"/>
    <property type="project" value="UniProtKB-KW"/>
</dbReference>
<reference evidence="2 3" key="1">
    <citation type="submission" date="2017-02" db="EMBL/GenBank/DDBJ databases">
        <authorList>
            <person name="Varghese N."/>
            <person name="Submissions S."/>
        </authorList>
    </citation>
    <scope>NUCLEOTIDE SEQUENCE [LARGE SCALE GENOMIC DNA]</scope>
    <source>
        <strain evidence="2 3">VKM Ac-1787</strain>
    </source>
</reference>
<protein>
    <submittedName>
        <fullName evidence="2">Hydrolase of the HAD superfamily</fullName>
    </submittedName>
</protein>
<keyword evidence="2" id="KW-0378">Hydrolase</keyword>
<dbReference type="InterPro" id="IPR036412">
    <property type="entry name" value="HAD-like_sf"/>
</dbReference>
<dbReference type="InterPro" id="IPR006439">
    <property type="entry name" value="HAD-SF_hydro_IA"/>
</dbReference>
<dbReference type="Proteomes" id="UP000190827">
    <property type="component" value="Unassembled WGS sequence"/>
</dbReference>
<dbReference type="InterPro" id="IPR023214">
    <property type="entry name" value="HAD_sf"/>
</dbReference>
<accession>A0ABY1LIA0</accession>
<dbReference type="SFLD" id="SFLDG01129">
    <property type="entry name" value="C1.5:_HAD__Beta-PGM__Phosphata"/>
    <property type="match status" value="1"/>
</dbReference>
<evidence type="ECO:0000313" key="2">
    <source>
        <dbReference type="EMBL" id="SKC41179.1"/>
    </source>
</evidence>
<dbReference type="RefSeq" id="WP_079704731.1">
    <property type="nucleotide sequence ID" value="NZ_FUZO01000001.1"/>
</dbReference>
<dbReference type="SUPFAM" id="SSF56784">
    <property type="entry name" value="HAD-like"/>
    <property type="match status" value="1"/>
</dbReference>